<evidence type="ECO:0000256" key="5">
    <source>
        <dbReference type="ARBA" id="ARBA00022723"/>
    </source>
</evidence>
<keyword evidence="4 13" id="KW-0812">Transmembrane</keyword>
<sequence length="347" mass="40138">MPPQSTSTKMEEPKVEVVAESHVTQRKAANGDKSSTSDEVEGIKEWNPMDHILWMNVFWFVLLHVGALYGAYLSIFSASWKTFAFAVFTYKLSLFGITAGVHRLWSHRAYKARFPLRVFLAFCNSVSYQNSIFEWARDHRVHHKFTETDADPINSTRGFFFSHVGWLCCKKHPDVKRIGGKLDMSDILNDPVVYYQKKYYVPSVIVCFALIPTFIPWYFWGETLWNSYFIAVVLRYCFALNATWLVNSAAHMYGDRPYDRNIAPAENIVVSALALGEGYHNFHHTFPFDYSTSEWGYRINITTMILDFLSLFGLAYGFRQATPEMIKARMARTGQNGHEVVEEHEYM</sequence>
<evidence type="ECO:0000256" key="3">
    <source>
        <dbReference type="ARBA" id="ARBA00022516"/>
    </source>
</evidence>
<evidence type="ECO:0000259" key="15">
    <source>
        <dbReference type="Pfam" id="PF00487"/>
    </source>
</evidence>
<evidence type="ECO:0000256" key="13">
    <source>
        <dbReference type="RuleBase" id="RU000581"/>
    </source>
</evidence>
<evidence type="ECO:0000256" key="4">
    <source>
        <dbReference type="ARBA" id="ARBA00022692"/>
    </source>
</evidence>
<dbReference type="PRINTS" id="PR00075">
    <property type="entry name" value="FACDDSATRASE"/>
</dbReference>
<accession>A0ABP1QXJ4</accession>
<feature type="transmembrane region" description="Helical" evidence="14">
    <location>
        <begin position="225"/>
        <end position="246"/>
    </location>
</feature>
<evidence type="ECO:0000256" key="7">
    <source>
        <dbReference type="ARBA" id="ARBA00022989"/>
    </source>
</evidence>
<dbReference type="PROSITE" id="PS00476">
    <property type="entry name" value="FATTY_ACID_DESATUR_1"/>
    <property type="match status" value="1"/>
</dbReference>
<comment type="caution">
    <text evidence="16">The sequence shown here is derived from an EMBL/GenBank/DDBJ whole genome shotgun (WGS) entry which is preliminary data.</text>
</comment>
<evidence type="ECO:0000256" key="2">
    <source>
        <dbReference type="ARBA" id="ARBA00009295"/>
    </source>
</evidence>
<evidence type="ECO:0000256" key="9">
    <source>
        <dbReference type="ARBA" id="ARBA00023004"/>
    </source>
</evidence>
<keyword evidence="5" id="KW-0479">Metal-binding</keyword>
<dbReference type="InterPro" id="IPR001522">
    <property type="entry name" value="FADS-1_CS"/>
</dbReference>
<evidence type="ECO:0000256" key="8">
    <source>
        <dbReference type="ARBA" id="ARBA00023002"/>
    </source>
</evidence>
<comment type="cofactor">
    <cofactor evidence="13">
        <name>Fe(2+)</name>
        <dbReference type="ChEBI" id="CHEBI:29033"/>
    </cofactor>
</comment>
<keyword evidence="17" id="KW-1185">Reference proteome</keyword>
<comment type="subcellular location">
    <subcellularLocation>
        <location evidence="1">Membrane</location>
        <topology evidence="1">Multi-pass membrane protein</topology>
    </subcellularLocation>
</comment>
<name>A0ABP1QXJ4_9HEXA</name>
<comment type="domain">
    <text evidence="13">The histidine box domains are involved in binding the catalytic metal ions.</text>
</comment>
<evidence type="ECO:0000256" key="1">
    <source>
        <dbReference type="ARBA" id="ARBA00004141"/>
    </source>
</evidence>
<evidence type="ECO:0000256" key="11">
    <source>
        <dbReference type="ARBA" id="ARBA00023136"/>
    </source>
</evidence>
<feature type="transmembrane region" description="Helical" evidence="14">
    <location>
        <begin position="295"/>
        <end position="318"/>
    </location>
</feature>
<comment type="similarity">
    <text evidence="2 13">Belongs to the fatty acid desaturase type 1 family.</text>
</comment>
<dbReference type="EMBL" id="CAXLJM020000049">
    <property type="protein sequence ID" value="CAL8113886.1"/>
    <property type="molecule type" value="Genomic_DNA"/>
</dbReference>
<protein>
    <recommendedName>
        <fullName evidence="15">Fatty acid desaturase domain-containing protein</fullName>
    </recommendedName>
</protein>
<proteinExistence type="inferred from homology"/>
<keyword evidence="10" id="KW-0443">Lipid metabolism</keyword>
<organism evidence="16 17">
    <name type="scientific">Orchesella dallaii</name>
    <dbReference type="NCBI Taxonomy" id="48710"/>
    <lineage>
        <taxon>Eukaryota</taxon>
        <taxon>Metazoa</taxon>
        <taxon>Ecdysozoa</taxon>
        <taxon>Arthropoda</taxon>
        <taxon>Hexapoda</taxon>
        <taxon>Collembola</taxon>
        <taxon>Entomobryomorpha</taxon>
        <taxon>Entomobryoidea</taxon>
        <taxon>Orchesellidae</taxon>
        <taxon>Orchesellinae</taxon>
        <taxon>Orchesella</taxon>
    </lineage>
</organism>
<dbReference type="Proteomes" id="UP001642540">
    <property type="component" value="Unassembled WGS sequence"/>
</dbReference>
<reference evidence="16 17" key="1">
    <citation type="submission" date="2024-08" db="EMBL/GenBank/DDBJ databases">
        <authorList>
            <person name="Cucini C."/>
            <person name="Frati F."/>
        </authorList>
    </citation>
    <scope>NUCLEOTIDE SEQUENCE [LARGE SCALE GENOMIC DNA]</scope>
</reference>
<dbReference type="PANTHER" id="PTHR11351:SF31">
    <property type="entry name" value="DESATURASE 1, ISOFORM A-RELATED"/>
    <property type="match status" value="1"/>
</dbReference>
<keyword evidence="7 14" id="KW-1133">Transmembrane helix</keyword>
<feature type="transmembrane region" description="Helical" evidence="14">
    <location>
        <begin position="82"/>
        <end position="105"/>
    </location>
</feature>
<evidence type="ECO:0000256" key="10">
    <source>
        <dbReference type="ARBA" id="ARBA00023098"/>
    </source>
</evidence>
<keyword evidence="3 13" id="KW-0444">Lipid biosynthesis</keyword>
<keyword evidence="8 13" id="KW-0560">Oxidoreductase</keyword>
<keyword evidence="12 13" id="KW-0275">Fatty acid biosynthesis</keyword>
<dbReference type="CDD" id="cd03505">
    <property type="entry name" value="Delta9-FADS-like"/>
    <property type="match status" value="1"/>
</dbReference>
<evidence type="ECO:0000256" key="14">
    <source>
        <dbReference type="SAM" id="Phobius"/>
    </source>
</evidence>
<evidence type="ECO:0000256" key="12">
    <source>
        <dbReference type="ARBA" id="ARBA00023160"/>
    </source>
</evidence>
<dbReference type="InterPro" id="IPR005804">
    <property type="entry name" value="FA_desaturase_dom"/>
</dbReference>
<feature type="domain" description="Fatty acid desaturase" evidence="15">
    <location>
        <begin position="79"/>
        <end position="287"/>
    </location>
</feature>
<feature type="transmembrane region" description="Helical" evidence="14">
    <location>
        <begin position="199"/>
        <end position="219"/>
    </location>
</feature>
<gene>
    <name evidence="16" type="ORF">ODALV1_LOCUS16217</name>
</gene>
<evidence type="ECO:0000313" key="16">
    <source>
        <dbReference type="EMBL" id="CAL8113886.1"/>
    </source>
</evidence>
<evidence type="ECO:0000256" key="6">
    <source>
        <dbReference type="ARBA" id="ARBA00022832"/>
    </source>
</evidence>
<dbReference type="PANTHER" id="PTHR11351">
    <property type="entry name" value="ACYL-COA DESATURASE"/>
    <property type="match status" value="1"/>
</dbReference>
<keyword evidence="11 14" id="KW-0472">Membrane</keyword>
<keyword evidence="6" id="KW-0276">Fatty acid metabolism</keyword>
<dbReference type="Pfam" id="PF00487">
    <property type="entry name" value="FA_desaturase"/>
    <property type="match status" value="1"/>
</dbReference>
<feature type="transmembrane region" description="Helical" evidence="14">
    <location>
        <begin position="53"/>
        <end position="76"/>
    </location>
</feature>
<dbReference type="InterPro" id="IPR015876">
    <property type="entry name" value="Acyl-CoA_DS"/>
</dbReference>
<keyword evidence="9" id="KW-0408">Iron</keyword>
<evidence type="ECO:0000313" key="17">
    <source>
        <dbReference type="Proteomes" id="UP001642540"/>
    </source>
</evidence>